<evidence type="ECO:0000256" key="2">
    <source>
        <dbReference type="ARBA" id="ARBA00008789"/>
    </source>
</evidence>
<feature type="transmembrane region" description="Helical" evidence="7">
    <location>
        <begin position="341"/>
        <end position="364"/>
    </location>
</feature>
<feature type="transmembrane region" description="Helical" evidence="7">
    <location>
        <begin position="60"/>
        <end position="81"/>
    </location>
</feature>
<keyword evidence="5 7" id="KW-1133">Transmembrane helix</keyword>
<keyword evidence="9" id="KW-1185">Reference proteome</keyword>
<feature type="transmembrane region" description="Helical" evidence="7">
    <location>
        <begin position="423"/>
        <end position="445"/>
    </location>
</feature>
<dbReference type="PANTHER" id="PTHR16024:SF27">
    <property type="entry name" value="XK-RELATED PROTEIN"/>
    <property type="match status" value="1"/>
</dbReference>
<feature type="transmembrane region" description="Helical" evidence="7">
    <location>
        <begin position="370"/>
        <end position="386"/>
    </location>
</feature>
<accession>A0A834I1H0</accession>
<feature type="transmembrane region" description="Helical" evidence="7">
    <location>
        <begin position="457"/>
        <end position="480"/>
    </location>
</feature>
<sequence length="496" mass="57372">MTNESDSTKTKTLLGYELSPRQDALVNYLLPSVSACLLYKFIVAADIGVIFRHYKDEDPIWASLTLSMMYLPVLGSFMIIISDIDYWPDADEGMTRENAKWFFRQTIEHLFFPCWNMWRYAERIFWSIEAVRSTEAEDISKAIAQASAPRIIELYVFLQAYLHSLPQVLLQTYILIRHNSSIAKESKDAQIFSIVLNLAKVAMTTTYYQRFKAQKLTGSQYPWLKRNKLLRSGQTSRAPTVILRNSQSRSVVQANRNSNISRYYNVEPAVLTARRRSSDIYLEPESRNDASSPNTAELQINEPGTSGTQIITVTSRNEPDFNIKRIVQVKGLQEDDMAGKLIAFAWWFTFLLGRILAISIFAYFYMKACVWSMVGHVAVVVAILVYDVKTDNIKREKAIFFLFIGLVYVFCIIEFKIRFKKAYFIYYGFFILVFLENLAMCLIWFNLQIDYLENDYWFRYVFFITIACGLLSFSAMVFYLTVTKPKSVSIPVAVVD</sequence>
<gene>
    <name evidence="8" type="ORF">GWI33_014532</name>
</gene>
<dbReference type="AlphaFoldDB" id="A0A834I1H0"/>
<evidence type="ECO:0000256" key="6">
    <source>
        <dbReference type="ARBA" id="ARBA00023136"/>
    </source>
</evidence>
<evidence type="ECO:0000313" key="9">
    <source>
        <dbReference type="Proteomes" id="UP000625711"/>
    </source>
</evidence>
<organism evidence="8 9">
    <name type="scientific">Rhynchophorus ferrugineus</name>
    <name type="common">Red palm weevil</name>
    <name type="synonym">Curculio ferrugineus</name>
    <dbReference type="NCBI Taxonomy" id="354439"/>
    <lineage>
        <taxon>Eukaryota</taxon>
        <taxon>Metazoa</taxon>
        <taxon>Ecdysozoa</taxon>
        <taxon>Arthropoda</taxon>
        <taxon>Hexapoda</taxon>
        <taxon>Insecta</taxon>
        <taxon>Pterygota</taxon>
        <taxon>Neoptera</taxon>
        <taxon>Endopterygota</taxon>
        <taxon>Coleoptera</taxon>
        <taxon>Polyphaga</taxon>
        <taxon>Cucujiformia</taxon>
        <taxon>Curculionidae</taxon>
        <taxon>Dryophthorinae</taxon>
        <taxon>Rhynchophorus</taxon>
    </lineage>
</organism>
<protein>
    <recommendedName>
        <fullName evidence="7">XK-related protein</fullName>
    </recommendedName>
</protein>
<feature type="transmembrane region" description="Helical" evidence="7">
    <location>
        <begin position="398"/>
        <end position="417"/>
    </location>
</feature>
<dbReference type="GO" id="GO:1902742">
    <property type="term" value="P:apoptotic process involved in development"/>
    <property type="evidence" value="ECO:0007669"/>
    <property type="project" value="TreeGrafter"/>
</dbReference>
<dbReference type="GO" id="GO:0070782">
    <property type="term" value="P:phosphatidylserine exposure on apoptotic cell surface"/>
    <property type="evidence" value="ECO:0007669"/>
    <property type="project" value="TreeGrafter"/>
</dbReference>
<dbReference type="Pfam" id="PF09815">
    <property type="entry name" value="XK-related"/>
    <property type="match status" value="2"/>
</dbReference>
<evidence type="ECO:0000256" key="3">
    <source>
        <dbReference type="ARBA" id="ARBA00022475"/>
    </source>
</evidence>
<dbReference type="OrthoDB" id="8190653at2759"/>
<comment type="caution">
    <text evidence="8">The sequence shown here is derived from an EMBL/GenBank/DDBJ whole genome shotgun (WGS) entry which is preliminary data.</text>
</comment>
<evidence type="ECO:0000256" key="1">
    <source>
        <dbReference type="ARBA" id="ARBA00004651"/>
    </source>
</evidence>
<dbReference type="GO" id="GO:0005886">
    <property type="term" value="C:plasma membrane"/>
    <property type="evidence" value="ECO:0007669"/>
    <property type="project" value="UniProtKB-SubCell"/>
</dbReference>
<dbReference type="GO" id="GO:0043652">
    <property type="term" value="P:engulfment of apoptotic cell"/>
    <property type="evidence" value="ECO:0007669"/>
    <property type="project" value="TreeGrafter"/>
</dbReference>
<comment type="subcellular location">
    <subcellularLocation>
        <location evidence="1">Cell membrane</location>
        <topology evidence="1">Multi-pass membrane protein</topology>
    </subcellularLocation>
    <subcellularLocation>
        <location evidence="7">Membrane</location>
        <topology evidence="7">Multi-pass membrane protein</topology>
    </subcellularLocation>
</comment>
<dbReference type="EMBL" id="JAACXV010013722">
    <property type="protein sequence ID" value="KAF7272720.1"/>
    <property type="molecule type" value="Genomic_DNA"/>
</dbReference>
<evidence type="ECO:0000256" key="5">
    <source>
        <dbReference type="ARBA" id="ARBA00022989"/>
    </source>
</evidence>
<comment type="similarity">
    <text evidence="2 7">Belongs to the XK family.</text>
</comment>
<evidence type="ECO:0000256" key="4">
    <source>
        <dbReference type="ARBA" id="ARBA00022692"/>
    </source>
</evidence>
<keyword evidence="6 7" id="KW-0472">Membrane</keyword>
<dbReference type="Proteomes" id="UP000625711">
    <property type="component" value="Unassembled WGS sequence"/>
</dbReference>
<feature type="transmembrane region" description="Helical" evidence="7">
    <location>
        <begin position="28"/>
        <end position="51"/>
    </location>
</feature>
<dbReference type="InterPro" id="IPR050895">
    <property type="entry name" value="XK-related_scramblase"/>
</dbReference>
<keyword evidence="4 7" id="KW-0812">Transmembrane</keyword>
<proteinExistence type="inferred from homology"/>
<dbReference type="InterPro" id="IPR018629">
    <property type="entry name" value="XK-rel"/>
</dbReference>
<evidence type="ECO:0000313" key="8">
    <source>
        <dbReference type="EMBL" id="KAF7272720.1"/>
    </source>
</evidence>
<name>A0A834I1H0_RHYFE</name>
<reference evidence="8" key="1">
    <citation type="submission" date="2020-08" db="EMBL/GenBank/DDBJ databases">
        <title>Genome sequencing and assembly of the red palm weevil Rhynchophorus ferrugineus.</title>
        <authorList>
            <person name="Dias G.B."/>
            <person name="Bergman C.M."/>
            <person name="Manee M."/>
        </authorList>
    </citation>
    <scope>NUCLEOTIDE SEQUENCE</scope>
    <source>
        <strain evidence="8">AA-2017</strain>
        <tissue evidence="8">Whole larva</tissue>
    </source>
</reference>
<dbReference type="PANTHER" id="PTHR16024">
    <property type="entry name" value="XK-RELATED PROTEIN"/>
    <property type="match status" value="1"/>
</dbReference>
<keyword evidence="3" id="KW-1003">Cell membrane</keyword>
<evidence type="ECO:0000256" key="7">
    <source>
        <dbReference type="RuleBase" id="RU910716"/>
    </source>
</evidence>